<accession>A0A8J2MSX1</accession>
<sequence length="261" mass="30406">MVWFVNVLVILVTIHATSSFVHLDGIHQYDKYHLHEMQKLLQHTLHAMQHKLRMIFQNNTLTKQELNDAIRKWIKDGSSALESTIVDNLRQHQQQIIEMQKSIEESTNISPNEQKAALMILKIKANMSLTNSQEINEIDQFMKSLNRTDRIKIRILLHQISSKHKLNPRSIQIWDELLYDYSDDYYSDEILNDYEPSSYVSCCDSENPCDVISVNLNMTMKDELTGVMKNCMNQGNSQIPDGVIEQFLANITQYARSFDKL</sequence>
<organism evidence="2 3">
    <name type="scientific">Cercopithifilaria johnstoni</name>
    <dbReference type="NCBI Taxonomy" id="2874296"/>
    <lineage>
        <taxon>Eukaryota</taxon>
        <taxon>Metazoa</taxon>
        <taxon>Ecdysozoa</taxon>
        <taxon>Nematoda</taxon>
        <taxon>Chromadorea</taxon>
        <taxon>Rhabditida</taxon>
        <taxon>Spirurina</taxon>
        <taxon>Spiruromorpha</taxon>
        <taxon>Filarioidea</taxon>
        <taxon>Onchocercidae</taxon>
        <taxon>Cercopithifilaria</taxon>
    </lineage>
</organism>
<comment type="caution">
    <text evidence="2">The sequence shown here is derived from an EMBL/GenBank/DDBJ whole genome shotgun (WGS) entry which is preliminary data.</text>
</comment>
<keyword evidence="1" id="KW-0732">Signal</keyword>
<feature type="signal peptide" evidence="1">
    <location>
        <begin position="1"/>
        <end position="19"/>
    </location>
</feature>
<reference evidence="2" key="1">
    <citation type="submission" date="2021-09" db="EMBL/GenBank/DDBJ databases">
        <authorList>
            <consortium name="Pathogen Informatics"/>
        </authorList>
    </citation>
    <scope>NUCLEOTIDE SEQUENCE</scope>
</reference>
<name>A0A8J2MSX1_9BILA</name>
<keyword evidence="3" id="KW-1185">Reference proteome</keyword>
<feature type="chain" id="PRO_5035251815" evidence="1">
    <location>
        <begin position="20"/>
        <end position="261"/>
    </location>
</feature>
<evidence type="ECO:0000313" key="3">
    <source>
        <dbReference type="Proteomes" id="UP000746747"/>
    </source>
</evidence>
<dbReference type="OrthoDB" id="5829123at2759"/>
<proteinExistence type="predicted"/>
<evidence type="ECO:0000256" key="1">
    <source>
        <dbReference type="SAM" id="SignalP"/>
    </source>
</evidence>
<dbReference type="EMBL" id="CAKAEH010001680">
    <property type="protein sequence ID" value="CAG9538599.1"/>
    <property type="molecule type" value="Genomic_DNA"/>
</dbReference>
<evidence type="ECO:0000313" key="2">
    <source>
        <dbReference type="EMBL" id="CAG9538599.1"/>
    </source>
</evidence>
<dbReference type="AlphaFoldDB" id="A0A8J2MSX1"/>
<protein>
    <submittedName>
        <fullName evidence="2">Uncharacterized protein</fullName>
    </submittedName>
</protein>
<gene>
    <name evidence="2" type="ORF">CJOHNSTONI_LOCUS8293</name>
</gene>
<dbReference type="Proteomes" id="UP000746747">
    <property type="component" value="Unassembled WGS sequence"/>
</dbReference>